<dbReference type="GO" id="GO:0006431">
    <property type="term" value="P:methionyl-tRNA aminoacylation"/>
    <property type="evidence" value="ECO:0007669"/>
    <property type="project" value="InterPro"/>
</dbReference>
<dbReference type="Gene3D" id="1.10.730.10">
    <property type="entry name" value="Isoleucyl-tRNA Synthetase, Domain 1"/>
    <property type="match status" value="1"/>
</dbReference>
<evidence type="ECO:0000256" key="15">
    <source>
        <dbReference type="ARBA" id="ARBA00047364"/>
    </source>
</evidence>
<evidence type="ECO:0000256" key="2">
    <source>
        <dbReference type="ARBA" id="ARBA00004496"/>
    </source>
</evidence>
<comment type="subunit">
    <text evidence="3">Homodimer.</text>
</comment>
<dbReference type="Gene3D" id="2.170.220.10">
    <property type="match status" value="1"/>
</dbReference>
<feature type="compositionally biased region" description="Polar residues" evidence="18">
    <location>
        <begin position="552"/>
        <end position="562"/>
    </location>
</feature>
<sequence length="693" mass="77702">MSEKFFITTPIYYINSVPHVGHAYTQIAADARARFERLRGKDVYFLTGTDENALKVARVAEELGRDPLEFCDELAAAFRDVWDKLGISYDDFIRTTEERHRVPVQKVVQRLWDGGHLELGTYSGWYSVPDETFFREEDTFEQDGAHYISNPSEDQSKAPLEWTEEIGHFFKLSAFQDALLKYYAENPAMLRPESRRNETLRYIESGLRDTSISRVQEWGIPLPEGVPENQNRVVYVWFPDALLNYATAPGYLSENPEKARKFAELWPPDLQLMSKDIFTRFHATMWPALLQALDLELPRELFAHGFWTVNGRKISKRDPETIIEPIAFSEQIAALSGADFAVAVDALRYYCLREVTFGVDGDFSPQGCFVRYNSDLANGLGNLLQRTLVMIHKYCDGAVPASQNRDLGLKNDLPRLLSEVESDYQTLNFSGALNSIWEVIARANRLIEEEKPWVKVKEGRTEDIADLLIELLAACQFVAVVASPVMPTSSATIWKALGRDTAMNWSQSATLPFETGHLVAPAQPLFPRADLAKLSKETLQKAFKPQKMIPDSNLTPETSAPESQAPDAATPNATVETKPEAAPAPSYITIDDFMKVQLRTGKVIEAERVPKADKLLRLQVDLGSETRQILAGIAQHFGPDEMLGRTVVVVANLAPRTMRGYESQGMLLAASNDEGVLTLVTTDTEITPGSQVR</sequence>
<dbReference type="InterPro" id="IPR015413">
    <property type="entry name" value="Methionyl/Leucyl_tRNA_Synth"/>
</dbReference>
<evidence type="ECO:0000256" key="12">
    <source>
        <dbReference type="ARBA" id="ARBA00022917"/>
    </source>
</evidence>
<evidence type="ECO:0000259" key="19">
    <source>
        <dbReference type="PROSITE" id="PS50886"/>
    </source>
</evidence>
<keyword evidence="7 16" id="KW-0820">tRNA-binding</keyword>
<dbReference type="GO" id="GO:0005524">
    <property type="term" value="F:ATP binding"/>
    <property type="evidence" value="ECO:0007669"/>
    <property type="project" value="UniProtKB-KW"/>
</dbReference>
<evidence type="ECO:0000256" key="14">
    <source>
        <dbReference type="ARBA" id="ARBA00030904"/>
    </source>
</evidence>
<keyword evidence="21" id="KW-1185">Reference proteome</keyword>
<evidence type="ECO:0000313" key="20">
    <source>
        <dbReference type="EMBL" id="PQV65480.1"/>
    </source>
</evidence>
<dbReference type="InterPro" id="IPR004495">
    <property type="entry name" value="Met-tRNA-synth_bsu_C"/>
</dbReference>
<dbReference type="Pfam" id="PF01588">
    <property type="entry name" value="tRNA_bind"/>
    <property type="match status" value="1"/>
</dbReference>
<evidence type="ECO:0000256" key="11">
    <source>
        <dbReference type="ARBA" id="ARBA00022884"/>
    </source>
</evidence>
<accession>A0A2S8SXF3</accession>
<feature type="domain" description="TRNA-binding" evidence="19">
    <location>
        <begin position="592"/>
        <end position="693"/>
    </location>
</feature>
<evidence type="ECO:0000256" key="13">
    <source>
        <dbReference type="ARBA" id="ARBA00023146"/>
    </source>
</evidence>
<dbReference type="GO" id="GO:0004825">
    <property type="term" value="F:methionine-tRNA ligase activity"/>
    <property type="evidence" value="ECO:0007669"/>
    <property type="project" value="UniProtKB-EC"/>
</dbReference>
<dbReference type="InterPro" id="IPR033911">
    <property type="entry name" value="MetRS_core"/>
</dbReference>
<dbReference type="InterPro" id="IPR041872">
    <property type="entry name" value="Anticodon_Met"/>
</dbReference>
<comment type="similarity">
    <text evidence="17">Belongs to the class-I aminoacyl-tRNA synthetase family.</text>
</comment>
<feature type="region of interest" description="Disordered" evidence="18">
    <location>
        <begin position="545"/>
        <end position="581"/>
    </location>
</feature>
<evidence type="ECO:0000256" key="5">
    <source>
        <dbReference type="ARBA" id="ARBA00018753"/>
    </source>
</evidence>
<dbReference type="PANTHER" id="PTHR43326">
    <property type="entry name" value="METHIONYL-TRNA SYNTHETASE"/>
    <property type="match status" value="1"/>
</dbReference>
<evidence type="ECO:0000256" key="16">
    <source>
        <dbReference type="PROSITE-ProRule" id="PRU00209"/>
    </source>
</evidence>
<dbReference type="InterPro" id="IPR014729">
    <property type="entry name" value="Rossmann-like_a/b/a_fold"/>
</dbReference>
<dbReference type="CDD" id="cd02800">
    <property type="entry name" value="tRNA_bind_EcMetRS_like"/>
    <property type="match status" value="1"/>
</dbReference>
<dbReference type="SUPFAM" id="SSF50249">
    <property type="entry name" value="Nucleic acid-binding proteins"/>
    <property type="match status" value="1"/>
</dbReference>
<dbReference type="PROSITE" id="PS50886">
    <property type="entry name" value="TRBD"/>
    <property type="match status" value="1"/>
</dbReference>
<keyword evidence="6" id="KW-0963">Cytoplasm</keyword>
<dbReference type="InterPro" id="IPR009080">
    <property type="entry name" value="tRNAsynth_Ia_anticodon-bd"/>
</dbReference>
<evidence type="ECO:0000256" key="4">
    <source>
        <dbReference type="ARBA" id="ARBA00012838"/>
    </source>
</evidence>
<dbReference type="SUPFAM" id="SSF47323">
    <property type="entry name" value="Anticodon-binding domain of a subclass of class I aminoacyl-tRNA synthetases"/>
    <property type="match status" value="1"/>
</dbReference>
<evidence type="ECO:0000256" key="17">
    <source>
        <dbReference type="RuleBase" id="RU363039"/>
    </source>
</evidence>
<dbReference type="EMBL" id="NIGF01000001">
    <property type="protein sequence ID" value="PQV65480.1"/>
    <property type="molecule type" value="Genomic_DNA"/>
</dbReference>
<keyword evidence="10 17" id="KW-0067">ATP-binding</keyword>
<dbReference type="GO" id="GO:0005737">
    <property type="term" value="C:cytoplasm"/>
    <property type="evidence" value="ECO:0007669"/>
    <property type="project" value="UniProtKB-SubCell"/>
</dbReference>
<organism evidence="20 21">
    <name type="scientific">Abditibacterium utsteinense</name>
    <dbReference type="NCBI Taxonomy" id="1960156"/>
    <lineage>
        <taxon>Bacteria</taxon>
        <taxon>Pseudomonadati</taxon>
        <taxon>Abditibacteriota</taxon>
        <taxon>Abditibacteriia</taxon>
        <taxon>Abditibacteriales</taxon>
        <taxon>Abditibacteriaceae</taxon>
        <taxon>Abditibacterium</taxon>
    </lineage>
</organism>
<dbReference type="NCBIfam" id="TIGR00398">
    <property type="entry name" value="metG"/>
    <property type="match status" value="1"/>
</dbReference>
<dbReference type="Gene3D" id="2.40.50.140">
    <property type="entry name" value="Nucleic acid-binding proteins"/>
    <property type="match status" value="1"/>
</dbReference>
<comment type="function">
    <text evidence="1">Is required not only for elongation of protein synthesis but also for the initiation of all mRNA translation through initiator tRNA(fMet) aminoacylation.</text>
</comment>
<dbReference type="EC" id="6.1.1.10" evidence="4"/>
<evidence type="ECO:0000256" key="18">
    <source>
        <dbReference type="SAM" id="MobiDB-lite"/>
    </source>
</evidence>
<evidence type="ECO:0000256" key="1">
    <source>
        <dbReference type="ARBA" id="ARBA00003314"/>
    </source>
</evidence>
<comment type="catalytic activity">
    <reaction evidence="15">
        <text>tRNA(Met) + L-methionine + ATP = L-methionyl-tRNA(Met) + AMP + diphosphate</text>
        <dbReference type="Rhea" id="RHEA:13481"/>
        <dbReference type="Rhea" id="RHEA-COMP:9667"/>
        <dbReference type="Rhea" id="RHEA-COMP:9698"/>
        <dbReference type="ChEBI" id="CHEBI:30616"/>
        <dbReference type="ChEBI" id="CHEBI:33019"/>
        <dbReference type="ChEBI" id="CHEBI:57844"/>
        <dbReference type="ChEBI" id="CHEBI:78442"/>
        <dbReference type="ChEBI" id="CHEBI:78530"/>
        <dbReference type="ChEBI" id="CHEBI:456215"/>
        <dbReference type="EC" id="6.1.1.10"/>
    </reaction>
</comment>
<dbReference type="NCBIfam" id="NF008900">
    <property type="entry name" value="PRK12267.1"/>
    <property type="match status" value="1"/>
</dbReference>
<comment type="caution">
    <text evidence="20">The sequence shown here is derived from an EMBL/GenBank/DDBJ whole genome shotgun (WGS) entry which is preliminary data.</text>
</comment>
<protein>
    <recommendedName>
        <fullName evidence="5">Methionine--tRNA ligase</fullName>
        <ecNumber evidence="4">6.1.1.10</ecNumber>
    </recommendedName>
    <alternativeName>
        <fullName evidence="14">Methionyl-tRNA synthetase</fullName>
    </alternativeName>
</protein>
<dbReference type="FunCoup" id="A0A2S8SXF3">
    <property type="interactions" value="404"/>
</dbReference>
<dbReference type="PRINTS" id="PR01041">
    <property type="entry name" value="TRNASYNTHMET"/>
</dbReference>
<dbReference type="CDD" id="cd00814">
    <property type="entry name" value="MetRS_core"/>
    <property type="match status" value="1"/>
</dbReference>
<dbReference type="OrthoDB" id="9810191at2"/>
<dbReference type="Proteomes" id="UP000237684">
    <property type="component" value="Unassembled WGS sequence"/>
</dbReference>
<dbReference type="Pfam" id="PF09334">
    <property type="entry name" value="tRNA-synt_1g"/>
    <property type="match status" value="1"/>
</dbReference>
<name>A0A2S8SXF3_9BACT</name>
<dbReference type="Pfam" id="PF19303">
    <property type="entry name" value="Anticodon_3"/>
    <property type="match status" value="1"/>
</dbReference>
<dbReference type="GO" id="GO:0000049">
    <property type="term" value="F:tRNA binding"/>
    <property type="evidence" value="ECO:0007669"/>
    <property type="project" value="UniProtKB-UniRule"/>
</dbReference>
<proteinExistence type="inferred from homology"/>
<dbReference type="InterPro" id="IPR014758">
    <property type="entry name" value="Met-tRNA_synth"/>
</dbReference>
<comment type="subcellular location">
    <subcellularLocation>
        <location evidence="2">Cytoplasm</location>
    </subcellularLocation>
</comment>
<evidence type="ECO:0000256" key="8">
    <source>
        <dbReference type="ARBA" id="ARBA00022598"/>
    </source>
</evidence>
<dbReference type="InterPro" id="IPR012340">
    <property type="entry name" value="NA-bd_OB-fold"/>
</dbReference>
<gene>
    <name evidence="20" type="ORF">B1R32_101222</name>
</gene>
<evidence type="ECO:0000256" key="10">
    <source>
        <dbReference type="ARBA" id="ARBA00022840"/>
    </source>
</evidence>
<dbReference type="NCBIfam" id="TIGR00399">
    <property type="entry name" value="metG_C_term"/>
    <property type="match status" value="1"/>
</dbReference>
<dbReference type="FunFam" id="2.40.50.140:FF:000042">
    <property type="entry name" value="Methionine--tRNA ligase"/>
    <property type="match status" value="1"/>
</dbReference>
<reference evidence="20 21" key="1">
    <citation type="journal article" date="2018" name="Syst. Appl. Microbiol.">
        <title>Abditibacterium utsteinense sp. nov., the first cultivated member of candidate phylum FBP, isolated from ice-free Antarctic soil samples.</title>
        <authorList>
            <person name="Tahon G."/>
            <person name="Tytgat B."/>
            <person name="Lebbe L."/>
            <person name="Carlier A."/>
            <person name="Willems A."/>
        </authorList>
    </citation>
    <scope>NUCLEOTIDE SEQUENCE [LARGE SCALE GENOMIC DNA]</scope>
    <source>
        <strain evidence="20 21">LMG 29911</strain>
    </source>
</reference>
<dbReference type="InterPro" id="IPR002547">
    <property type="entry name" value="tRNA-bd_dom"/>
</dbReference>
<dbReference type="InterPro" id="IPR023457">
    <property type="entry name" value="Met-tRNA_synth_2"/>
</dbReference>
<dbReference type="PANTHER" id="PTHR43326:SF1">
    <property type="entry name" value="METHIONINE--TRNA LIGASE, MITOCHONDRIAL"/>
    <property type="match status" value="1"/>
</dbReference>
<evidence type="ECO:0000256" key="9">
    <source>
        <dbReference type="ARBA" id="ARBA00022741"/>
    </source>
</evidence>
<dbReference type="CDD" id="cd07957">
    <property type="entry name" value="Anticodon_Ia_Met"/>
    <property type="match status" value="1"/>
</dbReference>
<keyword evidence="8 17" id="KW-0436">Ligase</keyword>
<keyword evidence="9 17" id="KW-0547">Nucleotide-binding</keyword>
<dbReference type="AlphaFoldDB" id="A0A2S8SXF3"/>
<keyword evidence="12 17" id="KW-0648">Protein biosynthesis</keyword>
<evidence type="ECO:0000256" key="6">
    <source>
        <dbReference type="ARBA" id="ARBA00022490"/>
    </source>
</evidence>
<dbReference type="InParanoid" id="A0A2S8SXF3"/>
<evidence type="ECO:0000256" key="3">
    <source>
        <dbReference type="ARBA" id="ARBA00011738"/>
    </source>
</evidence>
<evidence type="ECO:0000313" key="21">
    <source>
        <dbReference type="Proteomes" id="UP000237684"/>
    </source>
</evidence>
<dbReference type="SUPFAM" id="SSF52374">
    <property type="entry name" value="Nucleotidylyl transferase"/>
    <property type="match status" value="1"/>
</dbReference>
<dbReference type="Gene3D" id="3.40.50.620">
    <property type="entry name" value="HUPs"/>
    <property type="match status" value="1"/>
</dbReference>
<dbReference type="RefSeq" id="WP_105482213.1">
    <property type="nucleotide sequence ID" value="NZ_NIGF01000001.1"/>
</dbReference>
<evidence type="ECO:0000256" key="7">
    <source>
        <dbReference type="ARBA" id="ARBA00022555"/>
    </source>
</evidence>
<keyword evidence="13 17" id="KW-0030">Aminoacyl-tRNA synthetase</keyword>
<keyword evidence="11 16" id="KW-0694">RNA-binding</keyword>